<accession>A0A6P1QTS8</accession>
<sequence length="375" mass="40825">MKQFFIFLTAMLLLVSCKKDKVDASSTMAFQESINDMASGLSTLEQIKFNEALYILKTFGVEGETDLERMKNLAHLLDAKNVNEILALADSIAIKNEIEWSSTAPPSLGETSIFNNDKASEYDPNDIKAAALELAVTEIKRDSVSGATGVKAVPRLVDNDGQPVEFSNAALEVTFEVYSGGEKLFSTKNLMQNNDFAGFNFNFIKLSADKVVDDKVDITVTVKTTHKKFKKSKRGIKVNPKSLNIPAPAVEEEPEETAPSTTDETPAETPEGDPKVTVSKFLSNLNAQNFRGAYSSSENPNWGSYDDFSNPVSGFGGVKSLSVKKLSPAKVEGSSASVSATYEVTDKEGNSTTLNVTFSLKNTNGEWKISNYKIN</sequence>
<evidence type="ECO:0000313" key="2">
    <source>
        <dbReference type="EMBL" id="QHN64908.1"/>
    </source>
</evidence>
<dbReference type="PROSITE" id="PS51257">
    <property type="entry name" value="PROKAR_LIPOPROTEIN"/>
    <property type="match status" value="1"/>
</dbReference>
<dbReference type="Proteomes" id="UP000464318">
    <property type="component" value="Chromosome"/>
</dbReference>
<protein>
    <submittedName>
        <fullName evidence="2">Uncharacterized protein</fullName>
    </submittedName>
</protein>
<gene>
    <name evidence="2" type="ORF">DBX24_02855</name>
</gene>
<dbReference type="RefSeq" id="WP_120488476.1">
    <property type="nucleotide sequence ID" value="NZ_CP029149.1"/>
</dbReference>
<organism evidence="2 3">
    <name type="scientific">Bergeyella cardium</name>
    <dbReference type="NCBI Taxonomy" id="1585976"/>
    <lineage>
        <taxon>Bacteria</taxon>
        <taxon>Pseudomonadati</taxon>
        <taxon>Bacteroidota</taxon>
        <taxon>Flavobacteriia</taxon>
        <taxon>Flavobacteriales</taxon>
        <taxon>Weeksellaceae</taxon>
        <taxon>Bergeyella</taxon>
    </lineage>
</organism>
<dbReference type="AlphaFoldDB" id="A0A6P1QTS8"/>
<feature type="compositionally biased region" description="Low complexity" evidence="1">
    <location>
        <begin position="257"/>
        <end position="269"/>
    </location>
</feature>
<name>A0A6P1QTS8_9FLAO</name>
<keyword evidence="3" id="KW-1185">Reference proteome</keyword>
<evidence type="ECO:0000313" key="3">
    <source>
        <dbReference type="Proteomes" id="UP000464318"/>
    </source>
</evidence>
<dbReference type="OrthoDB" id="1451820at2"/>
<evidence type="ECO:0000256" key="1">
    <source>
        <dbReference type="SAM" id="MobiDB-lite"/>
    </source>
</evidence>
<proteinExistence type="predicted"/>
<dbReference type="EMBL" id="CP029149">
    <property type="protein sequence ID" value="QHN64908.1"/>
    <property type="molecule type" value="Genomic_DNA"/>
</dbReference>
<feature type="region of interest" description="Disordered" evidence="1">
    <location>
        <begin position="239"/>
        <end position="276"/>
    </location>
</feature>
<reference evidence="2 3" key="1">
    <citation type="submission" date="2018-04" db="EMBL/GenBank/DDBJ databases">
        <title>Characteristic and Complete Genome Sequencing of A Novel Member of Infective Endocarditis Causative Bacteria: Bergeyella cardium QL-PH.</title>
        <authorList>
            <person name="Pan H."/>
            <person name="Sun E."/>
            <person name="Zhang Y."/>
        </authorList>
    </citation>
    <scope>NUCLEOTIDE SEQUENCE [LARGE SCALE GENOMIC DNA]</scope>
    <source>
        <strain evidence="2 3">HPQL</strain>
    </source>
</reference>
<dbReference type="KEGG" id="bcad:DBX24_02855"/>